<dbReference type="Proteomes" id="UP000002382">
    <property type="component" value="Chromosome"/>
</dbReference>
<evidence type="ECO:0000313" key="1">
    <source>
        <dbReference type="EMBL" id="ACR78814.1"/>
    </source>
</evidence>
<reference evidence="1 2" key="1">
    <citation type="submission" date="2009-06" db="EMBL/GenBank/DDBJ databases">
        <title>Complete sequence of Thermotogales bacterium TBF 19.5.1.</title>
        <authorList>
            <consortium name="US DOE Joint Genome Institute"/>
            <person name="Lucas S."/>
            <person name="Copeland A."/>
            <person name="Lapidus A."/>
            <person name="Glavina del Rio T."/>
            <person name="Tice H."/>
            <person name="Bruce D."/>
            <person name="Goodwin L."/>
            <person name="Pitluck S."/>
            <person name="Chertkov O."/>
            <person name="Brettin T."/>
            <person name="Detter J.C."/>
            <person name="Han C."/>
            <person name="Schmutz J."/>
            <person name="Larimer F."/>
            <person name="Land M."/>
            <person name="Hauser L."/>
            <person name="Kyrpides N."/>
            <person name="Ovchinnikova G."/>
            <person name="Noll K."/>
        </authorList>
    </citation>
    <scope>NUCLEOTIDE SEQUENCE [LARGE SCALE GENOMIC DNA]</scope>
    <source>
        <strain evidence="2">ATCC BAA-1733 / DSM 21960 / TBF 19.5.1</strain>
    </source>
</reference>
<dbReference type="AlphaFoldDB" id="C5CHV9"/>
<organism evidence="1 2">
    <name type="scientific">Kosmotoga olearia (strain ATCC BAA-1733 / DSM 21960 / TBF 19.5.1)</name>
    <dbReference type="NCBI Taxonomy" id="521045"/>
    <lineage>
        <taxon>Bacteria</taxon>
        <taxon>Thermotogati</taxon>
        <taxon>Thermotogota</taxon>
        <taxon>Thermotogae</taxon>
        <taxon>Kosmotogales</taxon>
        <taxon>Kosmotogaceae</taxon>
        <taxon>Kosmotoga</taxon>
    </lineage>
</organism>
<dbReference type="OrthoDB" id="1551162at2"/>
<evidence type="ECO:0000313" key="2">
    <source>
        <dbReference type="Proteomes" id="UP000002382"/>
    </source>
</evidence>
<dbReference type="HOGENOM" id="CLU_2117778_0_0_0"/>
<gene>
    <name evidence="1" type="ordered locus">Kole_0086</name>
</gene>
<dbReference type="RefSeq" id="WP_012744602.1">
    <property type="nucleotide sequence ID" value="NC_012785.1"/>
</dbReference>
<name>C5CHV9_KOSOT</name>
<dbReference type="STRING" id="521045.Kole_0086"/>
<keyword evidence="2" id="KW-1185">Reference proteome</keyword>
<proteinExistence type="predicted"/>
<dbReference type="KEGG" id="kol:Kole_0086"/>
<dbReference type="EMBL" id="CP001634">
    <property type="protein sequence ID" value="ACR78814.1"/>
    <property type="molecule type" value="Genomic_DNA"/>
</dbReference>
<reference evidence="1 2" key="2">
    <citation type="journal article" date="2011" name="J. Bacteriol.">
        <title>Genome Sequence of Kosmotoga olearia Strain TBF 19.5.1, a Thermophilic Bacterium with a Wide Growth Temperature Range, Isolated from the Troll B Oil Platform in the North Sea.</title>
        <authorList>
            <person name="Swithers K.S."/>
            <person name="Dipippo J.L."/>
            <person name="Bruce D.C."/>
            <person name="Detter C."/>
            <person name="Tapia R."/>
            <person name="Han S."/>
            <person name="Goodwin L.A."/>
            <person name="Han J."/>
            <person name="Woyke T."/>
            <person name="Pitluck S."/>
            <person name="Pennacchio L."/>
            <person name="Nolan M."/>
            <person name="Mikhailova N."/>
            <person name="Land M.L."/>
            <person name="Nesbo C.L."/>
            <person name="Gogarten J.P."/>
            <person name="Noll K.M."/>
        </authorList>
    </citation>
    <scope>NUCLEOTIDE SEQUENCE [LARGE SCALE GENOMIC DNA]</scope>
    <source>
        <strain evidence="2">ATCC BAA-1733 / DSM 21960 / TBF 19.5.1</strain>
    </source>
</reference>
<dbReference type="Pfam" id="PF20116">
    <property type="entry name" value="DUF6506"/>
    <property type="match status" value="1"/>
</dbReference>
<dbReference type="InterPro" id="IPR045441">
    <property type="entry name" value="DUF6506"/>
</dbReference>
<sequence>MPFKSLFLSGAPDANPEKDKALVKTELAELEVVLVKHSEFSKILDICKDFADRGGNAIILCPGFTHEQVAKISETVGESVSVNVARGDGKSAVAARRAMERAGWFNQKGSGQNQ</sequence>
<accession>C5CHV9</accession>
<protein>
    <submittedName>
        <fullName evidence="1">Uncharacterized protein</fullName>
    </submittedName>
</protein>